<organism evidence="1 2">
    <name type="scientific">Gymnopus androsaceus JB14</name>
    <dbReference type="NCBI Taxonomy" id="1447944"/>
    <lineage>
        <taxon>Eukaryota</taxon>
        <taxon>Fungi</taxon>
        <taxon>Dikarya</taxon>
        <taxon>Basidiomycota</taxon>
        <taxon>Agaricomycotina</taxon>
        <taxon>Agaricomycetes</taxon>
        <taxon>Agaricomycetidae</taxon>
        <taxon>Agaricales</taxon>
        <taxon>Marasmiineae</taxon>
        <taxon>Omphalotaceae</taxon>
        <taxon>Gymnopus</taxon>
    </lineage>
</organism>
<reference evidence="1" key="1">
    <citation type="journal article" date="2019" name="Environ. Microbiol.">
        <title>Fungal ecological strategies reflected in gene transcription - a case study of two litter decomposers.</title>
        <authorList>
            <person name="Barbi F."/>
            <person name="Kohler A."/>
            <person name="Barry K."/>
            <person name="Baskaran P."/>
            <person name="Daum C."/>
            <person name="Fauchery L."/>
            <person name="Ihrmark K."/>
            <person name="Kuo A."/>
            <person name="LaButti K."/>
            <person name="Lipzen A."/>
            <person name="Morin E."/>
            <person name="Grigoriev I.V."/>
            <person name="Henrissat B."/>
            <person name="Lindahl B."/>
            <person name="Martin F."/>
        </authorList>
    </citation>
    <scope>NUCLEOTIDE SEQUENCE</scope>
    <source>
        <strain evidence="1">JB14</strain>
    </source>
</reference>
<evidence type="ECO:0000313" key="2">
    <source>
        <dbReference type="Proteomes" id="UP000799118"/>
    </source>
</evidence>
<keyword evidence="2" id="KW-1185">Reference proteome</keyword>
<dbReference type="OrthoDB" id="3172935at2759"/>
<sequence>MGILHKASYVTSNKIQNNDMFMATFARILRYCGVHAEWDPQEHCIWNGFSIAWFHSLMKMIGHPLVISSFFVLDDFHEMAPTYLPADNDWELLEEVKAALDCLSAEKTLTLCDAIPAFEAIFGKWEALHQEYPHIRSFQNCYIHWNGQA</sequence>
<gene>
    <name evidence="1" type="ORF">BT96DRAFT_949385</name>
</gene>
<dbReference type="AlphaFoldDB" id="A0A6A4GKA4"/>
<name>A0A6A4GKA4_9AGAR</name>
<accession>A0A6A4GKA4</accession>
<evidence type="ECO:0000313" key="1">
    <source>
        <dbReference type="EMBL" id="KAE9386071.1"/>
    </source>
</evidence>
<dbReference type="Proteomes" id="UP000799118">
    <property type="component" value="Unassembled WGS sequence"/>
</dbReference>
<proteinExistence type="predicted"/>
<dbReference type="EMBL" id="ML769915">
    <property type="protein sequence ID" value="KAE9386071.1"/>
    <property type="molecule type" value="Genomic_DNA"/>
</dbReference>
<protein>
    <submittedName>
        <fullName evidence="1">Uncharacterized protein</fullName>
    </submittedName>
</protein>